<evidence type="ECO:0000313" key="4">
    <source>
        <dbReference type="EMBL" id="CAF0924421.1"/>
    </source>
</evidence>
<organism evidence="4 6">
    <name type="scientific">Adineta ricciae</name>
    <name type="common">Rotifer</name>
    <dbReference type="NCBI Taxonomy" id="249248"/>
    <lineage>
        <taxon>Eukaryota</taxon>
        <taxon>Metazoa</taxon>
        <taxon>Spiralia</taxon>
        <taxon>Gnathifera</taxon>
        <taxon>Rotifera</taxon>
        <taxon>Eurotatoria</taxon>
        <taxon>Bdelloidea</taxon>
        <taxon>Adinetida</taxon>
        <taxon>Adinetidae</taxon>
        <taxon>Adineta</taxon>
    </lineage>
</organism>
<dbReference type="InterPro" id="IPR002110">
    <property type="entry name" value="Ankyrin_rpt"/>
</dbReference>
<dbReference type="InterPro" id="IPR036770">
    <property type="entry name" value="Ankyrin_rpt-contain_sf"/>
</dbReference>
<evidence type="ECO:0000313" key="5">
    <source>
        <dbReference type="EMBL" id="CAF1077611.1"/>
    </source>
</evidence>
<dbReference type="OrthoDB" id="195446at2759"/>
<reference evidence="4" key="1">
    <citation type="submission" date="2021-02" db="EMBL/GenBank/DDBJ databases">
        <authorList>
            <person name="Nowell W R."/>
        </authorList>
    </citation>
    <scope>NUCLEOTIDE SEQUENCE</scope>
</reference>
<dbReference type="PANTHER" id="PTHR24171">
    <property type="entry name" value="ANKYRIN REPEAT DOMAIN-CONTAINING PROTEIN 39-RELATED"/>
    <property type="match status" value="1"/>
</dbReference>
<sequence>MGTGSSKTRVLPFSHPQHTVSGADFYWACRNGNLQVAKNIYPHLTYEQLNEVQPNGSTALHDACARNHIHVVKFLLEIGCSRTTLNSQHQTAYEVASPEIRKLFKRPPSERFVQQHAGALVKNNSFNNAKDDELETPDDWVTGRTSDYSTYEAQFMLALGQSNSVFKNIVKKRLERNHNEELLKLFNKSIPPTHNNYNEAKWGIEKFFQKLGVQHLIILYTMETDFYKNLKDEADALTAVLYLNLHELRNRSFTGRSYRGAIMTQNDLDAYRWASQKKESWRTHILETRILQSTSTEKSVALDFLGGQRDSNHFSVLIEFEFSNHCPTAINLSKLSEQLPCLSQYENENEVLVLPFTLFTLRDFKENDTDADYRIILQYYPTPKRSLRKAASESENFFI</sequence>
<dbReference type="Gene3D" id="3.90.176.10">
    <property type="entry name" value="Toxin ADP-ribosyltransferase, Chain A, domain 1"/>
    <property type="match status" value="1"/>
</dbReference>
<evidence type="ECO:0000256" key="3">
    <source>
        <dbReference type="PROSITE-ProRule" id="PRU00023"/>
    </source>
</evidence>
<keyword evidence="2 3" id="KW-0040">ANK repeat</keyword>
<dbReference type="Proteomes" id="UP000663828">
    <property type="component" value="Unassembled WGS sequence"/>
</dbReference>
<dbReference type="GO" id="GO:0031436">
    <property type="term" value="C:BRCA1-BARD1 complex"/>
    <property type="evidence" value="ECO:0007669"/>
    <property type="project" value="TreeGrafter"/>
</dbReference>
<evidence type="ECO:0000256" key="2">
    <source>
        <dbReference type="ARBA" id="ARBA00023043"/>
    </source>
</evidence>
<dbReference type="EMBL" id="CAJNOJ010000088">
    <property type="protein sequence ID" value="CAF1077611.1"/>
    <property type="molecule type" value="Genomic_DNA"/>
</dbReference>
<accession>A0A814B7V2</accession>
<keyword evidence="1" id="KW-0677">Repeat</keyword>
<dbReference type="AlphaFoldDB" id="A0A814B7V2"/>
<protein>
    <submittedName>
        <fullName evidence="4">Uncharacterized protein</fullName>
    </submittedName>
</protein>
<dbReference type="Gene3D" id="1.25.40.20">
    <property type="entry name" value="Ankyrin repeat-containing domain"/>
    <property type="match status" value="1"/>
</dbReference>
<evidence type="ECO:0000256" key="1">
    <source>
        <dbReference type="ARBA" id="ARBA00022737"/>
    </source>
</evidence>
<comment type="caution">
    <text evidence="4">The sequence shown here is derived from an EMBL/GenBank/DDBJ whole genome shotgun (WGS) entry which is preliminary data.</text>
</comment>
<dbReference type="Pfam" id="PF12796">
    <property type="entry name" value="Ank_2"/>
    <property type="match status" value="1"/>
</dbReference>
<dbReference type="PROSITE" id="PS50088">
    <property type="entry name" value="ANK_REPEAT"/>
    <property type="match status" value="1"/>
</dbReference>
<dbReference type="PROSITE" id="PS50297">
    <property type="entry name" value="ANK_REP_REGION"/>
    <property type="match status" value="1"/>
</dbReference>
<dbReference type="GO" id="GO:0085020">
    <property type="term" value="P:protein K6-linked ubiquitination"/>
    <property type="evidence" value="ECO:0007669"/>
    <property type="project" value="TreeGrafter"/>
</dbReference>
<dbReference type="GO" id="GO:0070531">
    <property type="term" value="C:BRCA1-A complex"/>
    <property type="evidence" value="ECO:0007669"/>
    <property type="project" value="TreeGrafter"/>
</dbReference>
<gene>
    <name evidence="5" type="ORF">EDS130_LOCUS18781</name>
    <name evidence="4" type="ORF">XAT740_LOCUS9220</name>
</gene>
<proteinExistence type="predicted"/>
<dbReference type="Proteomes" id="UP000663852">
    <property type="component" value="Unassembled WGS sequence"/>
</dbReference>
<dbReference type="SMART" id="SM00248">
    <property type="entry name" value="ANK"/>
    <property type="match status" value="1"/>
</dbReference>
<name>A0A814B7V2_ADIRI</name>
<feature type="repeat" description="ANK" evidence="3">
    <location>
        <begin position="55"/>
        <end position="87"/>
    </location>
</feature>
<keyword evidence="6" id="KW-1185">Reference proteome</keyword>
<evidence type="ECO:0000313" key="6">
    <source>
        <dbReference type="Proteomes" id="UP000663828"/>
    </source>
</evidence>
<dbReference type="SUPFAM" id="SSF48403">
    <property type="entry name" value="Ankyrin repeat"/>
    <property type="match status" value="1"/>
</dbReference>
<dbReference type="PANTHER" id="PTHR24171:SF11">
    <property type="entry name" value="26S PROTEASOME NON-ATPASE REGULATORY SUBUNIT 10"/>
    <property type="match status" value="1"/>
</dbReference>
<dbReference type="EMBL" id="CAJNOR010000472">
    <property type="protein sequence ID" value="CAF0924421.1"/>
    <property type="molecule type" value="Genomic_DNA"/>
</dbReference>
<dbReference type="GO" id="GO:0004842">
    <property type="term" value="F:ubiquitin-protein transferase activity"/>
    <property type="evidence" value="ECO:0007669"/>
    <property type="project" value="TreeGrafter"/>
</dbReference>